<evidence type="ECO:0000313" key="3">
    <source>
        <dbReference type="EMBL" id="BAI96241.1"/>
    </source>
</evidence>
<evidence type="ECO:0000313" key="4">
    <source>
        <dbReference type="Proteomes" id="UP000007753"/>
    </source>
</evidence>
<dbReference type="eggNOG" id="COG0318">
    <property type="taxonomic scope" value="Bacteria"/>
</dbReference>
<dbReference type="InterPro" id="IPR045851">
    <property type="entry name" value="AMP-bd_C_sf"/>
</dbReference>
<protein>
    <submittedName>
        <fullName evidence="3">Putative fatty-acid-CoA ligase</fullName>
        <ecNumber evidence="3">6.2.1.-</ecNumber>
    </submittedName>
</protein>
<dbReference type="HOGENOM" id="CLU_000022_59_0_5"/>
<dbReference type="Proteomes" id="UP000007753">
    <property type="component" value="Chromosome 1"/>
</dbReference>
<gene>
    <name evidence="3" type="ordered locus">SJA_C1-14070</name>
</gene>
<dbReference type="Pfam" id="PF00501">
    <property type="entry name" value="AMP-binding"/>
    <property type="match status" value="1"/>
</dbReference>
<sequence length="518" mass="56905">MLIIEHFEHGVAQFPDRAVLIDDNGSMSYKEMAGTAWTIAQALLRIGLPADSSVALLSPNHRMVLACQYGTLKAGAVWVPVNYRNSVFDNVAQLAKYDTRVLFFHSSLREHALAIKAAIPDLRAAICIDMEVEGFPALSDWCQDKAAQELPFPARAMEDPIAILSTGGTTGEPKGAVHTNRSFETVISTIYALFPFDEPPVHLVVAPLTHAAAVFHYALLPRGGTHVLLSSTDPVAVLQAIERHKISVVYLPPTLIYMILAHPRLKEFNLSSLRYLMYGAAPMSVEKLREAAAVFGPILIQSYGQTECLMFTTALTPRDHAEILSNPAIEHRIASVGRSGPFARTEVMTEDGEVAADGEVGEIAFRSSMQMTGFYKDADATNAIRKNGWQFSGDLGRRDADGYIYVVDRKRDMIISGGFNVFPGEVEQVVLGHPSVQDCAVVGTPDDKWGEMVTAVVELKPGSSIDTAEFLTFCKSKLGSVKAPKRVDIWPELPRSTVGKTLRRVVRDHFWANQQRKI</sequence>
<dbReference type="PANTHER" id="PTHR43767:SF7">
    <property type="entry name" value="MEDIUM_LONG-CHAIN-FATTY-ACID--COA LIGASE FADD8"/>
    <property type="match status" value="1"/>
</dbReference>
<feature type="domain" description="AMP-binding enzyme C-terminal" evidence="2">
    <location>
        <begin position="425"/>
        <end position="500"/>
    </location>
</feature>
<name>D4Z0V9_SPHIU</name>
<dbReference type="Pfam" id="PF13193">
    <property type="entry name" value="AMP-binding_C"/>
    <property type="match status" value="1"/>
</dbReference>
<dbReference type="InterPro" id="IPR042099">
    <property type="entry name" value="ANL_N_sf"/>
</dbReference>
<dbReference type="PANTHER" id="PTHR43767">
    <property type="entry name" value="LONG-CHAIN-FATTY-ACID--COA LIGASE"/>
    <property type="match status" value="1"/>
</dbReference>
<dbReference type="InterPro" id="IPR050237">
    <property type="entry name" value="ATP-dep_AMP-bd_enzyme"/>
</dbReference>
<proteinExistence type="predicted"/>
<keyword evidence="4" id="KW-1185">Reference proteome</keyword>
<dbReference type="EMBL" id="AP010803">
    <property type="protein sequence ID" value="BAI96241.1"/>
    <property type="molecule type" value="Genomic_DNA"/>
</dbReference>
<dbReference type="GO" id="GO:0016877">
    <property type="term" value="F:ligase activity, forming carbon-sulfur bonds"/>
    <property type="evidence" value="ECO:0007669"/>
    <property type="project" value="UniProtKB-ARBA"/>
</dbReference>
<keyword evidence="3" id="KW-0436">Ligase</keyword>
<dbReference type="RefSeq" id="WP_013039795.1">
    <property type="nucleotide sequence ID" value="NC_014006.1"/>
</dbReference>
<dbReference type="AlphaFoldDB" id="D4Z0V9"/>
<dbReference type="STRING" id="452662.SJA_C1-14070"/>
<evidence type="ECO:0000259" key="2">
    <source>
        <dbReference type="Pfam" id="PF13193"/>
    </source>
</evidence>
<feature type="domain" description="AMP-dependent synthetase/ligase" evidence="1">
    <location>
        <begin position="7"/>
        <end position="375"/>
    </location>
</feature>
<dbReference type="SUPFAM" id="SSF56801">
    <property type="entry name" value="Acetyl-CoA synthetase-like"/>
    <property type="match status" value="1"/>
</dbReference>
<dbReference type="EC" id="6.2.1.-" evidence="3"/>
<dbReference type="Gene3D" id="3.40.50.12780">
    <property type="entry name" value="N-terminal domain of ligase-like"/>
    <property type="match status" value="1"/>
</dbReference>
<dbReference type="Gene3D" id="3.30.300.30">
    <property type="match status" value="1"/>
</dbReference>
<dbReference type="InterPro" id="IPR025110">
    <property type="entry name" value="AMP-bd_C"/>
</dbReference>
<dbReference type="KEGG" id="sjp:SJA_C1-14070"/>
<dbReference type="GeneID" id="29273024"/>
<accession>D4Z0V9</accession>
<evidence type="ECO:0000259" key="1">
    <source>
        <dbReference type="Pfam" id="PF00501"/>
    </source>
</evidence>
<reference evidence="3 4" key="1">
    <citation type="journal article" date="2010" name="J. Bacteriol.">
        <title>Complete genome sequence of the representative gamma-hexachlorocyclohexane-degrading bacterium Sphingobium japonicum UT26.</title>
        <authorList>
            <person name="Nagata Y."/>
            <person name="Ohtsubo Y."/>
            <person name="Endo R."/>
            <person name="Ichikawa N."/>
            <person name="Ankai A."/>
            <person name="Oguchi A."/>
            <person name="Fukui S."/>
            <person name="Fujita N."/>
            <person name="Tsuda M."/>
        </authorList>
    </citation>
    <scope>NUCLEOTIDE SEQUENCE [LARGE SCALE GENOMIC DNA]</scope>
    <source>
        <strain evidence="4">DSM 16413 / CCM 7287 / MTCC 6362 / UT26 / NBRC 101211 / UT26S</strain>
    </source>
</reference>
<organism evidence="3 4">
    <name type="scientific">Sphingobium indicum (strain DSM 16413 / CCM 7287 / MTCC 6362 / UT26 / NBRC 101211 / UT26S)</name>
    <name type="common">Sphingobium japonicum</name>
    <dbReference type="NCBI Taxonomy" id="452662"/>
    <lineage>
        <taxon>Bacteria</taxon>
        <taxon>Pseudomonadati</taxon>
        <taxon>Pseudomonadota</taxon>
        <taxon>Alphaproteobacteria</taxon>
        <taxon>Sphingomonadales</taxon>
        <taxon>Sphingomonadaceae</taxon>
        <taxon>Sphingobium</taxon>
    </lineage>
</organism>
<dbReference type="InterPro" id="IPR000873">
    <property type="entry name" value="AMP-dep_synth/lig_dom"/>
</dbReference>